<feature type="coiled-coil region" evidence="7">
    <location>
        <begin position="102"/>
        <end position="132"/>
    </location>
</feature>
<reference evidence="11 12" key="1">
    <citation type="submission" date="2019-07" db="EMBL/GenBank/DDBJ databases">
        <authorList>
            <person name="Li J."/>
        </authorList>
    </citation>
    <scope>NUCLEOTIDE SEQUENCE [LARGE SCALE GENOMIC DNA]</scope>
    <source>
        <strain evidence="11 12">TKL69</strain>
    </source>
</reference>
<dbReference type="SMART" id="SM00304">
    <property type="entry name" value="HAMP"/>
    <property type="match status" value="1"/>
</dbReference>
<keyword evidence="8" id="KW-0812">Transmembrane</keyword>
<proteinExistence type="inferred from homology"/>
<keyword evidence="3 8" id="KW-0472">Membrane</keyword>
<organism evidence="11 12">
    <name type="scientific">Radiobacillus deserti</name>
    <dbReference type="NCBI Taxonomy" id="2594883"/>
    <lineage>
        <taxon>Bacteria</taxon>
        <taxon>Bacillati</taxon>
        <taxon>Bacillota</taxon>
        <taxon>Bacilli</taxon>
        <taxon>Bacillales</taxon>
        <taxon>Bacillaceae</taxon>
        <taxon>Radiobacillus</taxon>
    </lineage>
</organism>
<name>A0A516KCR8_9BACI</name>
<evidence type="ECO:0000256" key="8">
    <source>
        <dbReference type="SAM" id="Phobius"/>
    </source>
</evidence>
<evidence type="ECO:0000256" key="1">
    <source>
        <dbReference type="ARBA" id="ARBA00004236"/>
    </source>
</evidence>
<dbReference type="EMBL" id="CP041666">
    <property type="protein sequence ID" value="QDP39194.1"/>
    <property type="molecule type" value="Genomic_DNA"/>
</dbReference>
<dbReference type="Pfam" id="PF00672">
    <property type="entry name" value="HAMP"/>
    <property type="match status" value="1"/>
</dbReference>
<feature type="domain" description="HAMP" evidence="10">
    <location>
        <begin position="206"/>
        <end position="259"/>
    </location>
</feature>
<dbReference type="CDD" id="cd06225">
    <property type="entry name" value="HAMP"/>
    <property type="match status" value="1"/>
</dbReference>
<evidence type="ECO:0000256" key="3">
    <source>
        <dbReference type="ARBA" id="ARBA00023136"/>
    </source>
</evidence>
<evidence type="ECO:0000313" key="11">
    <source>
        <dbReference type="EMBL" id="QDP39194.1"/>
    </source>
</evidence>
<feature type="domain" description="Methyl-accepting transducer" evidence="9">
    <location>
        <begin position="278"/>
        <end position="514"/>
    </location>
</feature>
<dbReference type="Proteomes" id="UP000315215">
    <property type="component" value="Chromosome"/>
</dbReference>
<comment type="similarity">
    <text evidence="5">Belongs to the methyl-accepting chemotaxis (MCP) protein family.</text>
</comment>
<evidence type="ECO:0000256" key="6">
    <source>
        <dbReference type="PROSITE-ProRule" id="PRU00284"/>
    </source>
</evidence>
<dbReference type="GO" id="GO:0007165">
    <property type="term" value="P:signal transduction"/>
    <property type="evidence" value="ECO:0007669"/>
    <property type="project" value="UniProtKB-KW"/>
</dbReference>
<evidence type="ECO:0000256" key="7">
    <source>
        <dbReference type="SAM" id="Coils"/>
    </source>
</evidence>
<feature type="transmembrane region" description="Helical" evidence="8">
    <location>
        <begin position="186"/>
        <end position="208"/>
    </location>
</feature>
<dbReference type="RefSeq" id="WP_143891944.1">
    <property type="nucleotide sequence ID" value="NZ_CP041666.1"/>
</dbReference>
<dbReference type="PANTHER" id="PTHR32089">
    <property type="entry name" value="METHYL-ACCEPTING CHEMOTAXIS PROTEIN MCPB"/>
    <property type="match status" value="1"/>
</dbReference>
<dbReference type="SMART" id="SM00283">
    <property type="entry name" value="MA"/>
    <property type="match status" value="1"/>
</dbReference>
<keyword evidence="4 6" id="KW-0807">Transducer</keyword>
<dbReference type="PROSITE" id="PS50885">
    <property type="entry name" value="HAMP"/>
    <property type="match status" value="1"/>
</dbReference>
<evidence type="ECO:0000259" key="10">
    <source>
        <dbReference type="PROSITE" id="PS50885"/>
    </source>
</evidence>
<dbReference type="Gene3D" id="1.10.287.950">
    <property type="entry name" value="Methyl-accepting chemotaxis protein"/>
    <property type="match status" value="1"/>
</dbReference>
<sequence length="564" mass="61647">MNLSIKQKLIGSFLIVSIIFGIASFISYNDTKESNESYEYVVETVAELRSIIQSIQTDAALQTGYYRAFMLYEDSGHNRDLMNEANDRISKSIAKAKELSTLQETVDRLNNIQQANDEFREIANQVMDESNTDKEQAIEDGLELIVPISNQLTEDTLSMHDWLKNDILQVRFKETQEKSDAASSTLLLLSIIAVLLAIGSGVVISILISKPIVKLGNIAKQVASGDLKAESVKIKSKDEIYYLNESFEQMTNNLREMISSIAENSNQVAASSEQLNASAEQSTTATQTVASSIQEIASGAEETTTKLEYNTNSLKEVLRGVSHISESSASVSELSKQTSKEAEEGSKFVENNVTQMKFIHESVGRSNQVISSLSHRSKEIGTILDVISDIADQTNLLALNAAIEAARAGEHGKGFAVVADEVRKLAEQSQTSAKSIEELIAFIQQDTDESVKIMNEVVTNAEEGVKVSEQTSTKFAQILDSTKNITPQIEQVTATVQQITASIDDVTNSAIEVSELAQTNAASSEEVAASTEEQLASMQEIDASAQSLAQMAEELKIMVSKFKY</sequence>
<dbReference type="InterPro" id="IPR024478">
    <property type="entry name" value="HlyB_4HB_MCP"/>
</dbReference>
<dbReference type="PANTHER" id="PTHR32089:SF112">
    <property type="entry name" value="LYSOZYME-LIKE PROTEIN-RELATED"/>
    <property type="match status" value="1"/>
</dbReference>
<dbReference type="KEGG" id="aqt:FN924_02680"/>
<dbReference type="AlphaFoldDB" id="A0A516KCR8"/>
<gene>
    <name evidence="11" type="ORF">FN924_02680</name>
</gene>
<dbReference type="GO" id="GO:0005886">
    <property type="term" value="C:plasma membrane"/>
    <property type="evidence" value="ECO:0007669"/>
    <property type="project" value="UniProtKB-SubCell"/>
</dbReference>
<accession>A0A516KCR8</accession>
<keyword evidence="2" id="KW-1003">Cell membrane</keyword>
<dbReference type="SUPFAM" id="SSF58104">
    <property type="entry name" value="Methyl-accepting chemotaxis protein (MCP) signaling domain"/>
    <property type="match status" value="1"/>
</dbReference>
<keyword evidence="7" id="KW-0175">Coiled coil</keyword>
<dbReference type="CDD" id="cd11386">
    <property type="entry name" value="MCP_signal"/>
    <property type="match status" value="1"/>
</dbReference>
<dbReference type="Pfam" id="PF12729">
    <property type="entry name" value="4HB_MCP_1"/>
    <property type="match status" value="1"/>
</dbReference>
<evidence type="ECO:0000313" key="12">
    <source>
        <dbReference type="Proteomes" id="UP000315215"/>
    </source>
</evidence>
<dbReference type="Pfam" id="PF00015">
    <property type="entry name" value="MCPsignal"/>
    <property type="match status" value="1"/>
</dbReference>
<evidence type="ECO:0000256" key="2">
    <source>
        <dbReference type="ARBA" id="ARBA00022475"/>
    </source>
</evidence>
<keyword evidence="12" id="KW-1185">Reference proteome</keyword>
<evidence type="ECO:0000256" key="5">
    <source>
        <dbReference type="ARBA" id="ARBA00029447"/>
    </source>
</evidence>
<dbReference type="OrthoDB" id="107771at2"/>
<dbReference type="InterPro" id="IPR003660">
    <property type="entry name" value="HAMP_dom"/>
</dbReference>
<dbReference type="InterPro" id="IPR004089">
    <property type="entry name" value="MCPsignal_dom"/>
</dbReference>
<dbReference type="PROSITE" id="PS50111">
    <property type="entry name" value="CHEMOTAXIS_TRANSDUC_2"/>
    <property type="match status" value="1"/>
</dbReference>
<protein>
    <submittedName>
        <fullName evidence="11">HAMP domain-containing protein</fullName>
    </submittedName>
</protein>
<evidence type="ECO:0000256" key="4">
    <source>
        <dbReference type="ARBA" id="ARBA00023224"/>
    </source>
</evidence>
<evidence type="ECO:0000259" key="9">
    <source>
        <dbReference type="PROSITE" id="PS50111"/>
    </source>
</evidence>
<keyword evidence="8" id="KW-1133">Transmembrane helix</keyword>
<feature type="transmembrane region" description="Helical" evidence="8">
    <location>
        <begin position="9"/>
        <end position="28"/>
    </location>
</feature>
<comment type="subcellular location">
    <subcellularLocation>
        <location evidence="1">Cell membrane</location>
    </subcellularLocation>
</comment>